<feature type="region of interest" description="Disordered" evidence="2">
    <location>
        <begin position="28"/>
        <end position="56"/>
    </location>
</feature>
<dbReference type="AlphaFoldDB" id="A0A9D4CGK8"/>
<keyword evidence="1" id="KW-0863">Zinc-finger</keyword>
<reference evidence="4" key="2">
    <citation type="submission" date="2020-11" db="EMBL/GenBank/DDBJ databases">
        <authorList>
            <person name="McCartney M.A."/>
            <person name="Auch B."/>
            <person name="Kono T."/>
            <person name="Mallez S."/>
            <person name="Becker A."/>
            <person name="Gohl D.M."/>
            <person name="Silverstein K.A.T."/>
            <person name="Koren S."/>
            <person name="Bechman K.B."/>
            <person name="Herman A."/>
            <person name="Abrahante J.E."/>
            <person name="Garbe J."/>
        </authorList>
    </citation>
    <scope>NUCLEOTIDE SEQUENCE</scope>
    <source>
        <strain evidence="4">Duluth1</strain>
        <tissue evidence="4">Whole animal</tissue>
    </source>
</reference>
<dbReference type="InterPro" id="IPR021109">
    <property type="entry name" value="Peptidase_aspartic_dom_sf"/>
</dbReference>
<name>A0A9D4CGK8_DREPO</name>
<dbReference type="PROSITE" id="PS50158">
    <property type="entry name" value="ZF_CCHC"/>
    <property type="match status" value="1"/>
</dbReference>
<evidence type="ECO:0000256" key="1">
    <source>
        <dbReference type="PROSITE-ProRule" id="PRU00047"/>
    </source>
</evidence>
<feature type="domain" description="CCHC-type" evidence="3">
    <location>
        <begin position="12"/>
        <end position="29"/>
    </location>
</feature>
<keyword evidence="5" id="KW-1185">Reference proteome</keyword>
<organism evidence="4 5">
    <name type="scientific">Dreissena polymorpha</name>
    <name type="common">Zebra mussel</name>
    <name type="synonym">Mytilus polymorpha</name>
    <dbReference type="NCBI Taxonomy" id="45954"/>
    <lineage>
        <taxon>Eukaryota</taxon>
        <taxon>Metazoa</taxon>
        <taxon>Spiralia</taxon>
        <taxon>Lophotrochozoa</taxon>
        <taxon>Mollusca</taxon>
        <taxon>Bivalvia</taxon>
        <taxon>Autobranchia</taxon>
        <taxon>Heteroconchia</taxon>
        <taxon>Euheterodonta</taxon>
        <taxon>Imparidentia</taxon>
        <taxon>Neoheterodontei</taxon>
        <taxon>Myida</taxon>
        <taxon>Dreissenoidea</taxon>
        <taxon>Dreissenidae</taxon>
        <taxon>Dreissena</taxon>
    </lineage>
</organism>
<dbReference type="Proteomes" id="UP000828390">
    <property type="component" value="Unassembled WGS sequence"/>
</dbReference>
<evidence type="ECO:0000313" key="5">
    <source>
        <dbReference type="Proteomes" id="UP000828390"/>
    </source>
</evidence>
<sequence>MVYGSGPSVMRRRCFTCGSKLHLRRQCPEKRRGHQNGDKAASRKPARPCDTGKTTSAKPDVFKTQVNALGAGLYLTILCGQWTMSALVDTGAILTVLPSRLWVKLEQKEQMTLEEYGQVLVVASGEALCVKGKTRLKFSIDTFFIF</sequence>
<evidence type="ECO:0000313" key="4">
    <source>
        <dbReference type="EMBL" id="KAH3724178.1"/>
    </source>
</evidence>
<dbReference type="SUPFAM" id="SSF57756">
    <property type="entry name" value="Retrovirus zinc finger-like domains"/>
    <property type="match status" value="1"/>
</dbReference>
<comment type="caution">
    <text evidence="4">The sequence shown here is derived from an EMBL/GenBank/DDBJ whole genome shotgun (WGS) entry which is preliminary data.</text>
</comment>
<dbReference type="GO" id="GO:0003676">
    <property type="term" value="F:nucleic acid binding"/>
    <property type="evidence" value="ECO:0007669"/>
    <property type="project" value="InterPro"/>
</dbReference>
<keyword evidence="1" id="KW-0862">Zinc</keyword>
<evidence type="ECO:0000259" key="3">
    <source>
        <dbReference type="PROSITE" id="PS50158"/>
    </source>
</evidence>
<proteinExistence type="predicted"/>
<dbReference type="InterPro" id="IPR001878">
    <property type="entry name" value="Znf_CCHC"/>
</dbReference>
<accession>A0A9D4CGK8</accession>
<dbReference type="InterPro" id="IPR036875">
    <property type="entry name" value="Znf_CCHC_sf"/>
</dbReference>
<feature type="compositionally biased region" description="Basic and acidic residues" evidence="2">
    <location>
        <begin position="28"/>
        <end position="41"/>
    </location>
</feature>
<reference evidence="4" key="1">
    <citation type="journal article" date="2019" name="bioRxiv">
        <title>The Genome of the Zebra Mussel, Dreissena polymorpha: A Resource for Invasive Species Research.</title>
        <authorList>
            <person name="McCartney M.A."/>
            <person name="Auch B."/>
            <person name="Kono T."/>
            <person name="Mallez S."/>
            <person name="Zhang Y."/>
            <person name="Obille A."/>
            <person name="Becker A."/>
            <person name="Abrahante J.E."/>
            <person name="Garbe J."/>
            <person name="Badalamenti J.P."/>
            <person name="Herman A."/>
            <person name="Mangelson H."/>
            <person name="Liachko I."/>
            <person name="Sullivan S."/>
            <person name="Sone E.D."/>
            <person name="Koren S."/>
            <person name="Silverstein K.A.T."/>
            <person name="Beckman K.B."/>
            <person name="Gohl D.M."/>
        </authorList>
    </citation>
    <scope>NUCLEOTIDE SEQUENCE</scope>
    <source>
        <strain evidence="4">Duluth1</strain>
        <tissue evidence="4">Whole animal</tissue>
    </source>
</reference>
<dbReference type="SUPFAM" id="SSF50630">
    <property type="entry name" value="Acid proteases"/>
    <property type="match status" value="1"/>
</dbReference>
<gene>
    <name evidence="4" type="ORF">DPMN_049989</name>
</gene>
<protein>
    <recommendedName>
        <fullName evidence="3">CCHC-type domain-containing protein</fullName>
    </recommendedName>
</protein>
<dbReference type="GO" id="GO:0008270">
    <property type="term" value="F:zinc ion binding"/>
    <property type="evidence" value="ECO:0007669"/>
    <property type="project" value="UniProtKB-KW"/>
</dbReference>
<keyword evidence="1" id="KW-0479">Metal-binding</keyword>
<dbReference type="EMBL" id="JAIWYP010000012">
    <property type="protein sequence ID" value="KAH3724178.1"/>
    <property type="molecule type" value="Genomic_DNA"/>
</dbReference>
<evidence type="ECO:0000256" key="2">
    <source>
        <dbReference type="SAM" id="MobiDB-lite"/>
    </source>
</evidence>